<dbReference type="RefSeq" id="WP_354662755.1">
    <property type="nucleotide sequence ID" value="NZ_JBEXAC010000002.1"/>
</dbReference>
<dbReference type="Proteomes" id="UP001549749">
    <property type="component" value="Unassembled WGS sequence"/>
</dbReference>
<evidence type="ECO:0000313" key="3">
    <source>
        <dbReference type="Proteomes" id="UP001549749"/>
    </source>
</evidence>
<keyword evidence="1" id="KW-0472">Membrane</keyword>
<sequence length="211" mass="25063">MKFNNIRVLYLKGDDYDQDFINHACCITHLFLRLLGNYEVGEHRIMVIDLVPPSLQDIRGHVLKKNEFIIADRVLEYYMNFDITIFQGYSEEEKKQCLWNIIFEVMTKAAVEYKWDLVHLKNTYDKGMEAGLKNEYYFKDYKISPDKKFKAIVRADFQMKKGTFNILKYYATMLISTLENYLIMMYLILIPLISSQSRNAPFLYGIGCMRF</sequence>
<gene>
    <name evidence="2" type="ORF">ABR189_22580</name>
</gene>
<feature type="transmembrane region" description="Helical" evidence="1">
    <location>
        <begin position="169"/>
        <end position="193"/>
    </location>
</feature>
<protein>
    <submittedName>
        <fullName evidence="2">Uncharacterized protein</fullName>
    </submittedName>
</protein>
<keyword evidence="3" id="KW-1185">Reference proteome</keyword>
<keyword evidence="1" id="KW-1133">Transmembrane helix</keyword>
<evidence type="ECO:0000313" key="2">
    <source>
        <dbReference type="EMBL" id="MET7000195.1"/>
    </source>
</evidence>
<evidence type="ECO:0000256" key="1">
    <source>
        <dbReference type="SAM" id="Phobius"/>
    </source>
</evidence>
<comment type="caution">
    <text evidence="2">The sequence shown here is derived from an EMBL/GenBank/DDBJ whole genome shotgun (WGS) entry which is preliminary data.</text>
</comment>
<accession>A0ABV2TC31</accession>
<reference evidence="2 3" key="1">
    <citation type="submission" date="2024-06" db="EMBL/GenBank/DDBJ databases">
        <title>Chitinophaga defluvii sp. nov., isolated from municipal sewage.</title>
        <authorList>
            <person name="Zhang L."/>
        </authorList>
    </citation>
    <scope>NUCLEOTIDE SEQUENCE [LARGE SCALE GENOMIC DNA]</scope>
    <source>
        <strain evidence="2 3">H8</strain>
    </source>
</reference>
<name>A0ABV2TC31_9BACT</name>
<keyword evidence="1" id="KW-0812">Transmembrane</keyword>
<organism evidence="2 3">
    <name type="scientific">Chitinophaga defluvii</name>
    <dbReference type="NCBI Taxonomy" id="3163343"/>
    <lineage>
        <taxon>Bacteria</taxon>
        <taxon>Pseudomonadati</taxon>
        <taxon>Bacteroidota</taxon>
        <taxon>Chitinophagia</taxon>
        <taxon>Chitinophagales</taxon>
        <taxon>Chitinophagaceae</taxon>
        <taxon>Chitinophaga</taxon>
    </lineage>
</organism>
<proteinExistence type="predicted"/>
<dbReference type="EMBL" id="JBEXAC010000002">
    <property type="protein sequence ID" value="MET7000195.1"/>
    <property type="molecule type" value="Genomic_DNA"/>
</dbReference>